<feature type="compositionally biased region" description="Basic and acidic residues" evidence="1">
    <location>
        <begin position="216"/>
        <end position="227"/>
    </location>
</feature>
<name>A0AAF0YCU7_9TREE</name>
<gene>
    <name evidence="2" type="ORF">LOC62_04G005643</name>
</gene>
<accession>A0AAF0YCU7</accession>
<feature type="compositionally biased region" description="Basic and acidic residues" evidence="1">
    <location>
        <begin position="124"/>
        <end position="133"/>
    </location>
</feature>
<reference evidence="2" key="1">
    <citation type="submission" date="2023-10" db="EMBL/GenBank/DDBJ databases">
        <authorList>
            <person name="Noh H."/>
        </authorList>
    </citation>
    <scope>NUCLEOTIDE SEQUENCE</scope>
    <source>
        <strain evidence="2">DUCC4014</strain>
    </source>
</reference>
<feature type="compositionally biased region" description="Low complexity" evidence="1">
    <location>
        <begin position="86"/>
        <end position="101"/>
    </location>
</feature>
<proteinExistence type="predicted"/>
<dbReference type="EMBL" id="CP086717">
    <property type="protein sequence ID" value="WOO82141.1"/>
    <property type="molecule type" value="Genomic_DNA"/>
</dbReference>
<dbReference type="Proteomes" id="UP000827549">
    <property type="component" value="Chromosome 4"/>
</dbReference>
<evidence type="ECO:0000313" key="2">
    <source>
        <dbReference type="EMBL" id="WOO82141.1"/>
    </source>
</evidence>
<feature type="region of interest" description="Disordered" evidence="1">
    <location>
        <begin position="56"/>
        <end position="237"/>
    </location>
</feature>
<organism evidence="2 3">
    <name type="scientific">Vanrija pseudolonga</name>
    <dbReference type="NCBI Taxonomy" id="143232"/>
    <lineage>
        <taxon>Eukaryota</taxon>
        <taxon>Fungi</taxon>
        <taxon>Dikarya</taxon>
        <taxon>Basidiomycota</taxon>
        <taxon>Agaricomycotina</taxon>
        <taxon>Tremellomycetes</taxon>
        <taxon>Trichosporonales</taxon>
        <taxon>Trichosporonaceae</taxon>
        <taxon>Vanrija</taxon>
    </lineage>
</organism>
<protein>
    <submittedName>
        <fullName evidence="2">Uncharacterized protein</fullName>
    </submittedName>
</protein>
<sequence length="237" mass="25679">MALFIARAIKAGVHAHRDASNPDGPPSEVTRAMRRPKASFIYDPVYDLVMSIERKARGDKKVTPFESRERPLPHLPPPPLPDHMVASSSSAPPTPTGLSSSRPFSHSPYPGARSTPGSRTNLILDREVLDRDLPPLPQAAEGEIDGGGVSSPVTLDQTMSSAPSTPVPPLPPRRLTRAASRDTLDEVGNPGSRNPLTTQPPPPYPGHEVEEFEPEPLSRRSEREPRRGPMTVANPDE</sequence>
<keyword evidence="3" id="KW-1185">Reference proteome</keyword>
<feature type="region of interest" description="Disordered" evidence="1">
    <location>
        <begin position="13"/>
        <end position="35"/>
    </location>
</feature>
<dbReference type="RefSeq" id="XP_062628173.1">
    <property type="nucleotide sequence ID" value="XM_062772189.1"/>
</dbReference>
<dbReference type="AlphaFoldDB" id="A0AAF0YCU7"/>
<evidence type="ECO:0000313" key="3">
    <source>
        <dbReference type="Proteomes" id="UP000827549"/>
    </source>
</evidence>
<evidence type="ECO:0000256" key="1">
    <source>
        <dbReference type="SAM" id="MobiDB-lite"/>
    </source>
</evidence>
<dbReference type="GeneID" id="87808871"/>
<feature type="compositionally biased region" description="Basic and acidic residues" evidence="1">
    <location>
        <begin position="56"/>
        <end position="72"/>
    </location>
</feature>